<proteinExistence type="predicted"/>
<dbReference type="Proteomes" id="UP000076449">
    <property type="component" value="Chromosome I"/>
</dbReference>
<dbReference type="AlphaFoldDB" id="A0A167WLL2"/>
<gene>
    <name evidence="1" type="ORF">EN45_019450</name>
</gene>
<name>A0A167WLL2_PENCH</name>
<organism evidence="1">
    <name type="scientific">Penicillium chrysogenum</name>
    <name type="common">Penicillium notatum</name>
    <dbReference type="NCBI Taxonomy" id="5076"/>
    <lineage>
        <taxon>Eukaryota</taxon>
        <taxon>Fungi</taxon>
        <taxon>Dikarya</taxon>
        <taxon>Ascomycota</taxon>
        <taxon>Pezizomycotina</taxon>
        <taxon>Eurotiomycetes</taxon>
        <taxon>Eurotiomycetidae</taxon>
        <taxon>Eurotiales</taxon>
        <taxon>Aspergillaceae</taxon>
        <taxon>Penicillium</taxon>
        <taxon>Penicillium chrysogenum species complex</taxon>
    </lineage>
</organism>
<dbReference type="EMBL" id="CM002798">
    <property type="protein sequence ID" value="KZN91804.1"/>
    <property type="molecule type" value="Genomic_DNA"/>
</dbReference>
<sequence>MGTRGLEIVRFRGRYYIRYHQFDTYFEGLGAKIVASIPADPEEYHEWLKSMRKEYAAKESALERHVYEIRDGFEPNYSEFSEFTTLPSELPRLDEYDFVEYIYIINLDHEVLTMNHGIHWKLGNIPRQDGLWLRAIADSIYGLPTISLDICPEEYMASPALEYPEAKWGFDYDFRPVTPRTDIAEAPKAFLTHVLAGTLIEYKDDIITCGREWSPDSFPFRELTFALVSIASGQAKFHSFPAQLCSPRKCGRWNCESKHLHRTPGWVNEVWAGDSAPLLEFGSPSHRPGEPPGASPMDTMYWLEDVLVSLALVVDGEAITKAATWGIEQGRANFQIVILSLFEVAFAEVSFDGEVGPFIKVSYAANLSPLRPDFCSSTHPRERPVLKPEMQAQRRRGELIMNSNCTGTTRRLRSQFPGLAALVNFFEVAASRRAASKSQGILPTELYDRIVDFVDYDTWKACLLVSSVVRACCLRKYRLDDRMRIAAGPFKRLQENYEEPLMSFNFENMQTGKILPMRHVPHCYSREECNWMPVIGSDRKALMLDVIIQFEPVGAGPVEPDSDDECA</sequence>
<reference evidence="1" key="1">
    <citation type="journal article" date="2014" name="Genome Announc.">
        <title>Complete sequencing and chromosome-scale genome assembly of the industrial progenitor strain P2niaD18 from the penicillin producer Penicillium chrysogenum.</title>
        <authorList>
            <person name="Specht T."/>
            <person name="Dahlmann T.A."/>
            <person name="Zadra I."/>
            <person name="Kurnsteiner H."/>
            <person name="Kuck U."/>
        </authorList>
    </citation>
    <scope>NUCLEOTIDE SEQUENCE [LARGE SCALE GENOMIC DNA]</scope>
    <source>
        <strain evidence="1">P2niaD18</strain>
    </source>
</reference>
<protein>
    <recommendedName>
        <fullName evidence="2">F-box domain-containing protein</fullName>
    </recommendedName>
</protein>
<dbReference type="PhylomeDB" id="A0A167WLL2"/>
<evidence type="ECO:0000313" key="1">
    <source>
        <dbReference type="EMBL" id="KZN91804.1"/>
    </source>
</evidence>
<accession>A0A167WLL2</accession>
<evidence type="ECO:0008006" key="2">
    <source>
        <dbReference type="Google" id="ProtNLM"/>
    </source>
</evidence>